<feature type="compositionally biased region" description="Low complexity" evidence="1">
    <location>
        <begin position="242"/>
        <end position="253"/>
    </location>
</feature>
<evidence type="ECO:0000313" key="2">
    <source>
        <dbReference type="EMBL" id="KAG2498765.1"/>
    </source>
</evidence>
<feature type="compositionally biased region" description="Gly residues" evidence="1">
    <location>
        <begin position="341"/>
        <end position="370"/>
    </location>
</feature>
<name>A0A835Y9G0_9CHLO</name>
<comment type="caution">
    <text evidence="2">The sequence shown here is derived from an EMBL/GenBank/DDBJ whole genome shotgun (WGS) entry which is preliminary data.</text>
</comment>
<reference evidence="2" key="1">
    <citation type="journal article" date="2020" name="bioRxiv">
        <title>Comparative genomics of Chlamydomonas.</title>
        <authorList>
            <person name="Craig R.J."/>
            <person name="Hasan A.R."/>
            <person name="Ness R.W."/>
            <person name="Keightley P.D."/>
        </authorList>
    </citation>
    <scope>NUCLEOTIDE SEQUENCE</scope>
    <source>
        <strain evidence="2">CCAP 11/70</strain>
    </source>
</reference>
<feature type="compositionally biased region" description="Low complexity" evidence="1">
    <location>
        <begin position="279"/>
        <end position="304"/>
    </location>
</feature>
<sequence>MTIGTIRFTDSDSGCEAAVTLEIGDKARAVLESLVAAAEADEDTPYGAPVALRAPAISDPGRRSTGPTLPALNWEPEVIEDLTALDSFGWPGRYEDEQGNYIRAYRAGERLHADFVASLAAEDEEEPLGRWADEVAAARAAQAERQAAAAARAQQEAAAAAAAAVAVAAAAGAEQGAGAEEEAGAEPAADAAVEAGAEQEEGAEREPGAEQGQGQGQGQGQAQPAAGGGQQEQGAADRTEPEQAAAAAAASLEQEQEASGRLRRLTEGAMANLREQTSTAPAAGEVVAAGATAPAPAPRGTGDPTAPPPAFLTAAAQVLGEGSGEEAESLVALVQASYRRPGGGRGGQISRGGGRGGGLGGGLGGAGRGRSPGSPADQGDPKRPCLPQSPTPGVSETDMTEEGWVSGSARRHLTYAAASVGPKI</sequence>
<dbReference type="Proteomes" id="UP000612055">
    <property type="component" value="Unassembled WGS sequence"/>
</dbReference>
<feature type="region of interest" description="Disordered" evidence="1">
    <location>
        <begin position="177"/>
        <end position="260"/>
    </location>
</feature>
<feature type="compositionally biased region" description="Low complexity" evidence="1">
    <location>
        <begin position="185"/>
        <end position="196"/>
    </location>
</feature>
<organism evidence="2 3">
    <name type="scientific">Edaphochlamys debaryana</name>
    <dbReference type="NCBI Taxonomy" id="47281"/>
    <lineage>
        <taxon>Eukaryota</taxon>
        <taxon>Viridiplantae</taxon>
        <taxon>Chlorophyta</taxon>
        <taxon>core chlorophytes</taxon>
        <taxon>Chlorophyceae</taxon>
        <taxon>CS clade</taxon>
        <taxon>Chlamydomonadales</taxon>
        <taxon>Chlamydomonadales incertae sedis</taxon>
        <taxon>Edaphochlamys</taxon>
    </lineage>
</organism>
<protein>
    <submittedName>
        <fullName evidence="2">Uncharacterized protein</fullName>
    </submittedName>
</protein>
<feature type="region of interest" description="Disordered" evidence="1">
    <location>
        <begin position="277"/>
        <end position="410"/>
    </location>
</feature>
<keyword evidence="3" id="KW-1185">Reference proteome</keyword>
<proteinExistence type="predicted"/>
<feature type="compositionally biased region" description="Low complexity" evidence="1">
    <location>
        <begin position="311"/>
        <end position="320"/>
    </location>
</feature>
<dbReference type="AlphaFoldDB" id="A0A835Y9G0"/>
<evidence type="ECO:0000256" key="1">
    <source>
        <dbReference type="SAM" id="MobiDB-lite"/>
    </source>
</evidence>
<evidence type="ECO:0000313" key="3">
    <source>
        <dbReference type="Proteomes" id="UP000612055"/>
    </source>
</evidence>
<accession>A0A835Y9G0</accession>
<gene>
    <name evidence="2" type="ORF">HYH03_003504</name>
</gene>
<dbReference type="EMBL" id="JAEHOE010000009">
    <property type="protein sequence ID" value="KAG2498765.1"/>
    <property type="molecule type" value="Genomic_DNA"/>
</dbReference>